<reference evidence="2 4" key="2">
    <citation type="journal article" date="2012" name="J. Bacteriol.">
        <title>Complete genome sequence of the metabolically versatile halophilic archaeon Haloferax mediterranei, a poly(3-hydroxybutyrate-co-3-hydroxyvalerate) producer.</title>
        <authorList>
            <person name="Han J."/>
            <person name="Zhang F."/>
            <person name="Hou J."/>
            <person name="Liu X."/>
            <person name="Li M."/>
            <person name="Liu H."/>
            <person name="Cai L."/>
            <person name="Zhang B."/>
            <person name="Chen Y."/>
            <person name="Zhou J."/>
            <person name="Hu S."/>
            <person name="Xiang H."/>
        </authorList>
    </citation>
    <scope>NUCLEOTIDE SEQUENCE [LARGE SCALE GENOMIC DNA]</scope>
    <source>
        <strain evidence="4">ATCC 33500 / DSM 1411 / JCM 8866 / NBRC 14739 / NCIMB 2177 / R-4</strain>
        <strain evidence="2">CGMCC 1.2087</strain>
    </source>
</reference>
<evidence type="ECO:0000313" key="3">
    <source>
        <dbReference type="EMBL" id="QCQ74284.1"/>
    </source>
</evidence>
<dbReference type="HOGENOM" id="CLU_1998687_0_0_2"/>
<dbReference type="Proteomes" id="UP000299011">
    <property type="component" value="Chromosome"/>
</dbReference>
<dbReference type="Pfam" id="PF24035">
    <property type="entry name" value="DUF7344"/>
    <property type="match status" value="1"/>
</dbReference>
<reference evidence="2" key="3">
    <citation type="submission" date="2014-05" db="EMBL/GenBank/DDBJ databases">
        <authorList>
            <person name="Wang L."/>
            <person name="Yang H."/>
            <person name="Xiang H."/>
        </authorList>
    </citation>
    <scope>NUCLEOTIDE SEQUENCE</scope>
    <source>
        <strain>CGMCC 1.2087</strain>
    </source>
</reference>
<dbReference type="InterPro" id="IPR036388">
    <property type="entry name" value="WH-like_DNA-bd_sf"/>
</dbReference>
<proteinExistence type="predicted"/>
<protein>
    <recommendedName>
        <fullName evidence="1">DUF7344 domain-containing protein</fullName>
    </recommendedName>
</protein>
<dbReference type="Gene3D" id="1.10.10.10">
    <property type="entry name" value="Winged helix-like DNA-binding domain superfamily/Winged helix DNA-binding domain"/>
    <property type="match status" value="1"/>
</dbReference>
<dbReference type="RefSeq" id="WP_014732595.1">
    <property type="nucleotide sequence ID" value="NC_017941.2"/>
</dbReference>
<dbReference type="InterPro" id="IPR055768">
    <property type="entry name" value="DUF7344"/>
</dbReference>
<name>I3R8V9_HALMT</name>
<sequence>MRKAMELLNRLRDHLEQEREETASTPISTDDAYAVLANERRRRIIEYLVTNDTGDPIEVRAIVAHLVELGEDRNAAYASALQSHCPKLAESQLVEYDGRSKAVLVLPSLHRLYDAHDAFTGELG</sequence>
<evidence type="ECO:0000313" key="4">
    <source>
        <dbReference type="Proteomes" id="UP000006469"/>
    </source>
</evidence>
<organism evidence="2 4">
    <name type="scientific">Haloferax mediterranei (strain ATCC 33500 / DSM 1411 / JCM 8866 / NBRC 14739 / NCIMB 2177 / R-4)</name>
    <name type="common">Halobacterium mediterranei</name>
    <dbReference type="NCBI Taxonomy" id="523841"/>
    <lineage>
        <taxon>Archaea</taxon>
        <taxon>Methanobacteriati</taxon>
        <taxon>Methanobacteriota</taxon>
        <taxon>Stenosarchaea group</taxon>
        <taxon>Halobacteria</taxon>
        <taxon>Halobacteriales</taxon>
        <taxon>Haloferacaceae</taxon>
        <taxon>Haloferax</taxon>
    </lineage>
</organism>
<dbReference type="GeneID" id="40155343"/>
<accession>I3R8V9</accession>
<evidence type="ECO:0000259" key="1">
    <source>
        <dbReference type="Pfam" id="PF24035"/>
    </source>
</evidence>
<dbReference type="Proteomes" id="UP000006469">
    <property type="component" value="Chromosome"/>
</dbReference>
<dbReference type="EMBL" id="CP001868">
    <property type="protein sequence ID" value="AFK20669.1"/>
    <property type="molecule type" value="Genomic_DNA"/>
</dbReference>
<dbReference type="eggNOG" id="arCOG03828">
    <property type="taxonomic scope" value="Archaea"/>
</dbReference>
<evidence type="ECO:0000313" key="2">
    <source>
        <dbReference type="EMBL" id="AFK20669.1"/>
    </source>
</evidence>
<dbReference type="EMBL" id="CP039139">
    <property type="protein sequence ID" value="QCQ74284.1"/>
    <property type="molecule type" value="Genomic_DNA"/>
</dbReference>
<dbReference type="AlphaFoldDB" id="I3R8V9"/>
<reference evidence="2" key="1">
    <citation type="journal article" date="2012" name="Appl. Environ. Microbiol.">
        <title>Identification of the haloarchaeal phasin (PhaP) that functions in polyhydroxyalkanoate accumulation and granule formation in Haloferax mediterranei.</title>
        <authorList>
            <person name="Cai S."/>
            <person name="Cai L."/>
            <person name="Liu H."/>
            <person name="Liu X."/>
            <person name="Han J."/>
            <person name="Zhou J."/>
            <person name="Xiang H."/>
        </authorList>
    </citation>
    <scope>NUCLEOTIDE SEQUENCE</scope>
    <source>
        <strain evidence="2">CGMCC 1.2087</strain>
    </source>
</reference>
<gene>
    <name evidence="2" type="ordered locus">HFX_3005</name>
    <name evidence="3" type="ORF">E6P09_02960</name>
</gene>
<dbReference type="KEGG" id="hme:HFX_3005"/>
<feature type="domain" description="DUF7344" evidence="1">
    <location>
        <begin position="34"/>
        <end position="103"/>
    </location>
</feature>
<evidence type="ECO:0000313" key="5">
    <source>
        <dbReference type="Proteomes" id="UP000299011"/>
    </source>
</evidence>
<reference evidence="3 5" key="4">
    <citation type="submission" date="2019-04" db="EMBL/GenBank/DDBJ databases">
        <title>Methylomes of two halophilic Archaea, Haloarcula marismortui and Haloferax mediterranei.</title>
        <authorList>
            <person name="DasSarma S."/>
            <person name="DasSarma P."/>
            <person name="DasSarma S."/>
            <person name="Fomenkov A."/>
            <person name="Vincze T."/>
            <person name="Anton B.P."/>
            <person name="Roberts R.J."/>
        </authorList>
    </citation>
    <scope>NUCLEOTIDE SEQUENCE [LARGE SCALE GENOMIC DNA]</scope>
    <source>
        <strain evidence="3">ATCC 33500</strain>
        <strain evidence="5">ATCC 33500 / DSM 1411 / JCM 8866 / NBRC 14739 / NCIMB 2177 / R-4</strain>
    </source>
</reference>
<dbReference type="OrthoDB" id="331021at2157"/>